<dbReference type="InterPro" id="IPR001507">
    <property type="entry name" value="ZP_dom"/>
</dbReference>
<reference evidence="4" key="1">
    <citation type="submission" date="2025-08" db="UniProtKB">
        <authorList>
            <consortium name="Ensembl"/>
        </authorList>
    </citation>
    <scope>IDENTIFICATION</scope>
</reference>
<dbReference type="GeneID" id="107582982"/>
<dbReference type="RefSeq" id="XP_016124517.1">
    <property type="nucleotide sequence ID" value="XM_016269031.1"/>
</dbReference>
<dbReference type="GO" id="GO:0031012">
    <property type="term" value="C:extracellular matrix"/>
    <property type="evidence" value="ECO:0007669"/>
    <property type="project" value="TreeGrafter"/>
</dbReference>
<dbReference type="Gene3D" id="2.60.40.4100">
    <property type="entry name" value="Zona pellucida, ZP-C domain"/>
    <property type="match status" value="1"/>
</dbReference>
<keyword evidence="1" id="KW-1015">Disulfide bond</keyword>
<feature type="domain" description="ZP" evidence="3">
    <location>
        <begin position="1"/>
        <end position="221"/>
    </location>
</feature>
<dbReference type="OMA" id="LNKGCVS"/>
<evidence type="ECO:0000259" key="3">
    <source>
        <dbReference type="PROSITE" id="PS51034"/>
    </source>
</evidence>
<dbReference type="PANTHER" id="PTHR11576">
    <property type="entry name" value="ZONA PELLUCIDA SPERM-BINDING PROTEIN 3"/>
    <property type="match status" value="1"/>
</dbReference>
<dbReference type="InterPro" id="IPR042235">
    <property type="entry name" value="ZP-C_dom"/>
</dbReference>
<sequence>MLFFIGSLSGQSCRIGMAAAFVVFCCTIVSRALPVTSNGDYFNGHFAAYSPEIIHDVWRVPALAKHFLNEIPQPHNFDGFVPVFPMQYDIQALLESFSLRILNSSWSGPADTSVFHKGEQLYLQVSASPAPGQQLYVQSCHASSSPNLADKPEVALIINKGCVASKESLVKFVLQQRDRVNLVVRTSTFKSSESYIHCRVYLTDLGLTSTTKFCNYNKLKSRWVDLGGQTSVCDCCGRRCRSLTEHAELPVSLDLTAVVSTGPLIIEDQQSARPLALSDYSTKSSPTARDDSDKRWIVAGDSFSESSMQNVGNVSPWPVQHGFGGGVVVISQGLGGDLAMWLPDILELALNPVVQMGIGYPEDPVDITFQNGEPFRKLKPDESSEKSPVAMDEGQAYVEAVNSHDVKDGLAMWQLDVDHLYKIQEKPVVTAADHLEPPQLNLESEFDFPPNDQPLISPTPDKLSESAEDGEVVFRQAEMVFKSAKGAKLSEPVLYSKLSLNQAVNGSSFLNYEEQKRPIMNKQDHKGLERNGEKSQKDELMESTSKIKGLVSSLLDQLRRLWTVQ</sequence>
<dbReference type="FunFam" id="2.60.40.4100:FF:000002">
    <property type="entry name" value="Zona pellucida sperm-binding protein 3"/>
    <property type="match status" value="1"/>
</dbReference>
<evidence type="ECO:0000256" key="1">
    <source>
        <dbReference type="ARBA" id="ARBA00023157"/>
    </source>
</evidence>
<dbReference type="PROSITE" id="PS51034">
    <property type="entry name" value="ZP_2"/>
    <property type="match status" value="1"/>
</dbReference>
<evidence type="ECO:0000313" key="4">
    <source>
        <dbReference type="Ensembl" id="ENSSGRP00000055692.1"/>
    </source>
</evidence>
<dbReference type="Pfam" id="PF00100">
    <property type="entry name" value="Zona_pellucida"/>
    <property type="match status" value="1"/>
</dbReference>
<name>A0A672NXK1_SINGR</name>
<organism evidence="4 5">
    <name type="scientific">Sinocyclocheilus grahami</name>
    <name type="common">Dianchi golden-line fish</name>
    <name type="synonym">Barbus grahami</name>
    <dbReference type="NCBI Taxonomy" id="75366"/>
    <lineage>
        <taxon>Eukaryota</taxon>
        <taxon>Metazoa</taxon>
        <taxon>Chordata</taxon>
        <taxon>Craniata</taxon>
        <taxon>Vertebrata</taxon>
        <taxon>Euteleostomi</taxon>
        <taxon>Actinopterygii</taxon>
        <taxon>Neopterygii</taxon>
        <taxon>Teleostei</taxon>
        <taxon>Ostariophysi</taxon>
        <taxon>Cypriniformes</taxon>
        <taxon>Cyprinidae</taxon>
        <taxon>Cyprininae</taxon>
        <taxon>Sinocyclocheilus</taxon>
    </lineage>
</organism>
<dbReference type="Proteomes" id="UP000472262">
    <property type="component" value="Unassembled WGS sequence"/>
</dbReference>
<evidence type="ECO:0000313" key="5">
    <source>
        <dbReference type="Proteomes" id="UP000472262"/>
    </source>
</evidence>
<feature type="region of interest" description="Disordered" evidence="2">
    <location>
        <begin position="516"/>
        <end position="543"/>
    </location>
</feature>
<dbReference type="GO" id="GO:0007339">
    <property type="term" value="P:binding of sperm to zona pellucida"/>
    <property type="evidence" value="ECO:0007669"/>
    <property type="project" value="TreeGrafter"/>
</dbReference>
<dbReference type="Ensembl" id="ENSSGRT00000059472.1">
    <property type="protein sequence ID" value="ENSSGRP00000055692.1"/>
    <property type="gene ID" value="ENSSGRG00000029196.1"/>
</dbReference>
<dbReference type="GO" id="GO:0032190">
    <property type="term" value="F:acrosin binding"/>
    <property type="evidence" value="ECO:0007669"/>
    <property type="project" value="TreeGrafter"/>
</dbReference>
<protein>
    <submittedName>
        <fullName evidence="4">Uncharacterized LOC107582982</fullName>
    </submittedName>
</protein>
<accession>A0A672NXK1</accession>
<dbReference type="InParanoid" id="A0A672NXK1"/>
<gene>
    <name evidence="4" type="primary">LOC107582982</name>
</gene>
<dbReference type="PANTHER" id="PTHR11576:SF18">
    <property type="entry name" value="ZONA PELLUCIDA PROTEIN C"/>
    <property type="match status" value="1"/>
</dbReference>
<keyword evidence="5" id="KW-1185">Reference proteome</keyword>
<dbReference type="OrthoDB" id="8941595at2759"/>
<evidence type="ECO:0000256" key="2">
    <source>
        <dbReference type="SAM" id="MobiDB-lite"/>
    </source>
</evidence>
<feature type="compositionally biased region" description="Basic and acidic residues" evidence="2">
    <location>
        <begin position="516"/>
        <end position="540"/>
    </location>
</feature>
<reference evidence="4" key="2">
    <citation type="submission" date="2025-09" db="UniProtKB">
        <authorList>
            <consortium name="Ensembl"/>
        </authorList>
    </citation>
    <scope>IDENTIFICATION</scope>
</reference>
<dbReference type="GO" id="GO:0035803">
    <property type="term" value="P:egg coat formation"/>
    <property type="evidence" value="ECO:0007669"/>
    <property type="project" value="TreeGrafter"/>
</dbReference>
<proteinExistence type="predicted"/>
<dbReference type="GO" id="GO:2000344">
    <property type="term" value="P:positive regulation of acrosome reaction"/>
    <property type="evidence" value="ECO:0007669"/>
    <property type="project" value="TreeGrafter"/>
</dbReference>
<dbReference type="AlphaFoldDB" id="A0A672NXK1"/>
<dbReference type="KEGG" id="sgh:107582982"/>
<dbReference type="InterPro" id="IPR055355">
    <property type="entry name" value="ZP-C"/>
</dbReference>